<keyword evidence="2 12" id="KW-1003">Cell membrane</keyword>
<evidence type="ECO:0000256" key="7">
    <source>
        <dbReference type="ARBA" id="ARBA00023065"/>
    </source>
</evidence>
<comment type="function">
    <text evidence="12">Fluoride-specific ion channel. Important for reducing fluoride concentration in the cell, thus reducing its toxicity.</text>
</comment>
<evidence type="ECO:0000256" key="4">
    <source>
        <dbReference type="ARBA" id="ARBA00022692"/>
    </source>
</evidence>
<dbReference type="EMBL" id="BMID01000001">
    <property type="protein sequence ID" value="GGA08820.1"/>
    <property type="molecule type" value="Genomic_DNA"/>
</dbReference>
<feature type="transmembrane region" description="Helical" evidence="12">
    <location>
        <begin position="71"/>
        <end position="89"/>
    </location>
</feature>
<comment type="caution">
    <text evidence="13">The sequence shown here is derived from an EMBL/GenBank/DDBJ whole genome shotgun (WGS) entry which is preliminary data.</text>
</comment>
<comment type="similarity">
    <text evidence="10 12">Belongs to the fluoride channel Fluc/FEX (TC 1.A.43) family.</text>
</comment>
<dbReference type="NCBIfam" id="TIGR00494">
    <property type="entry name" value="crcB"/>
    <property type="match status" value="1"/>
</dbReference>
<keyword evidence="12" id="KW-0479">Metal-binding</keyword>
<evidence type="ECO:0000313" key="14">
    <source>
        <dbReference type="Proteomes" id="UP000603317"/>
    </source>
</evidence>
<comment type="catalytic activity">
    <reaction evidence="11">
        <text>fluoride(in) = fluoride(out)</text>
        <dbReference type="Rhea" id="RHEA:76159"/>
        <dbReference type="ChEBI" id="CHEBI:17051"/>
    </reaction>
    <physiologicalReaction direction="left-to-right" evidence="11">
        <dbReference type="Rhea" id="RHEA:76160"/>
    </physiologicalReaction>
</comment>
<comment type="activity regulation">
    <text evidence="12">Na(+) is not transported, but it plays an essential structural role and its presence is essential for fluoride channel function.</text>
</comment>
<keyword evidence="7 12" id="KW-0406">Ion transport</keyword>
<evidence type="ECO:0000256" key="6">
    <source>
        <dbReference type="ARBA" id="ARBA00023053"/>
    </source>
</evidence>
<feature type="transmembrane region" description="Helical" evidence="12">
    <location>
        <begin position="101"/>
        <end position="122"/>
    </location>
</feature>
<dbReference type="RefSeq" id="WP_188642455.1">
    <property type="nucleotide sequence ID" value="NZ_BMID01000001.1"/>
</dbReference>
<keyword evidence="4 12" id="KW-0812">Transmembrane</keyword>
<protein>
    <recommendedName>
        <fullName evidence="12">Fluoride-specific ion channel FluC</fullName>
    </recommendedName>
</protein>
<evidence type="ECO:0000256" key="2">
    <source>
        <dbReference type="ARBA" id="ARBA00022475"/>
    </source>
</evidence>
<dbReference type="Pfam" id="PF02537">
    <property type="entry name" value="CRCB"/>
    <property type="match status" value="1"/>
</dbReference>
<dbReference type="InterPro" id="IPR003691">
    <property type="entry name" value="FluC"/>
</dbReference>
<evidence type="ECO:0000256" key="9">
    <source>
        <dbReference type="ARBA" id="ARBA00023303"/>
    </source>
</evidence>
<evidence type="ECO:0000313" key="13">
    <source>
        <dbReference type="EMBL" id="GGA08820.1"/>
    </source>
</evidence>
<gene>
    <name evidence="12 13" type="primary">crcB</name>
    <name evidence="12" type="synonym">fluC</name>
    <name evidence="13" type="ORF">GCM10010923_18840</name>
</gene>
<evidence type="ECO:0000256" key="1">
    <source>
        <dbReference type="ARBA" id="ARBA00004651"/>
    </source>
</evidence>
<comment type="subcellular location">
    <subcellularLocation>
        <location evidence="1 12">Cell membrane</location>
        <topology evidence="1 12">Multi-pass membrane protein</topology>
    </subcellularLocation>
</comment>
<evidence type="ECO:0000256" key="8">
    <source>
        <dbReference type="ARBA" id="ARBA00023136"/>
    </source>
</evidence>
<proteinExistence type="inferred from homology"/>
<keyword evidence="9 12" id="KW-0407">Ion channel</keyword>
<name>A0ABQ1FE67_9SPHN</name>
<evidence type="ECO:0000256" key="5">
    <source>
        <dbReference type="ARBA" id="ARBA00022989"/>
    </source>
</evidence>
<keyword evidence="8 12" id="KW-0472">Membrane</keyword>
<dbReference type="PANTHER" id="PTHR28259">
    <property type="entry name" value="FLUORIDE EXPORT PROTEIN 1-RELATED"/>
    <property type="match status" value="1"/>
</dbReference>
<keyword evidence="3" id="KW-0997">Cell inner membrane</keyword>
<evidence type="ECO:0000256" key="3">
    <source>
        <dbReference type="ARBA" id="ARBA00022519"/>
    </source>
</evidence>
<keyword evidence="5 12" id="KW-1133">Transmembrane helix</keyword>
<dbReference type="PANTHER" id="PTHR28259:SF1">
    <property type="entry name" value="FLUORIDE EXPORT PROTEIN 1-RELATED"/>
    <property type="match status" value="1"/>
</dbReference>
<dbReference type="Proteomes" id="UP000603317">
    <property type="component" value="Unassembled WGS sequence"/>
</dbReference>
<evidence type="ECO:0000256" key="12">
    <source>
        <dbReference type="HAMAP-Rule" id="MF_00454"/>
    </source>
</evidence>
<keyword evidence="14" id="KW-1185">Reference proteome</keyword>
<dbReference type="HAMAP" id="MF_00454">
    <property type="entry name" value="FluC"/>
    <property type="match status" value="1"/>
</dbReference>
<feature type="transmembrane region" description="Helical" evidence="12">
    <location>
        <begin position="38"/>
        <end position="59"/>
    </location>
</feature>
<feature type="binding site" evidence="12">
    <location>
        <position position="82"/>
    </location>
    <ligand>
        <name>Na(+)</name>
        <dbReference type="ChEBI" id="CHEBI:29101"/>
        <note>structural</note>
    </ligand>
</feature>
<evidence type="ECO:0000256" key="11">
    <source>
        <dbReference type="ARBA" id="ARBA00035585"/>
    </source>
</evidence>
<reference evidence="14" key="1">
    <citation type="journal article" date="2019" name="Int. J. Syst. Evol. Microbiol.">
        <title>The Global Catalogue of Microorganisms (GCM) 10K type strain sequencing project: providing services to taxonomists for standard genome sequencing and annotation.</title>
        <authorList>
            <consortium name="The Broad Institute Genomics Platform"/>
            <consortium name="The Broad Institute Genome Sequencing Center for Infectious Disease"/>
            <person name="Wu L."/>
            <person name="Ma J."/>
        </authorList>
    </citation>
    <scope>NUCLEOTIDE SEQUENCE [LARGE SCALE GENOMIC DNA]</scope>
    <source>
        <strain evidence="14">CGMCC 1.15297</strain>
    </source>
</reference>
<keyword evidence="12" id="KW-0813">Transport</keyword>
<organism evidence="13 14">
    <name type="scientific">Blastomonas marina</name>
    <dbReference type="NCBI Taxonomy" id="1867408"/>
    <lineage>
        <taxon>Bacteria</taxon>
        <taxon>Pseudomonadati</taxon>
        <taxon>Pseudomonadota</taxon>
        <taxon>Alphaproteobacteria</taxon>
        <taxon>Sphingomonadales</taxon>
        <taxon>Sphingomonadaceae</taxon>
        <taxon>Blastomonas</taxon>
    </lineage>
</organism>
<accession>A0ABQ1FE67</accession>
<feature type="binding site" evidence="12">
    <location>
        <position position="79"/>
    </location>
    <ligand>
        <name>Na(+)</name>
        <dbReference type="ChEBI" id="CHEBI:29101"/>
        <note>structural</note>
    </ligand>
</feature>
<keyword evidence="6 12" id="KW-0915">Sodium</keyword>
<evidence type="ECO:0000256" key="10">
    <source>
        <dbReference type="ARBA" id="ARBA00035120"/>
    </source>
</evidence>
<sequence>MASPSPFTATALVALGGGTGAAARYWLGRAIGAGHPFPWGTLVANIAGSMALGILVGWLARHGEGGQHLRLLLAVGLLGGFTTFSAFSLESALMIERGQAGLAALYIGGSVAAGVLALFAGLRIAA</sequence>